<feature type="domain" description="C2H2-type" evidence="9">
    <location>
        <begin position="321"/>
        <end position="348"/>
    </location>
</feature>
<dbReference type="FunFam" id="3.30.160.60:FF:001009">
    <property type="entry name" value="Zinc finger protein 26"/>
    <property type="match status" value="1"/>
</dbReference>
<evidence type="ECO:0000256" key="3">
    <source>
        <dbReference type="ARBA" id="ARBA00022737"/>
    </source>
</evidence>
<keyword evidence="5" id="KW-0862">Zinc</keyword>
<dbReference type="PROSITE" id="PS00028">
    <property type="entry name" value="ZINC_FINGER_C2H2_1"/>
    <property type="match status" value="11"/>
</dbReference>
<name>A0A6J2YBC1_SITOR</name>
<evidence type="ECO:0000256" key="4">
    <source>
        <dbReference type="ARBA" id="ARBA00022771"/>
    </source>
</evidence>
<evidence type="ECO:0000256" key="7">
    <source>
        <dbReference type="ARBA" id="ARBA00023242"/>
    </source>
</evidence>
<evidence type="ECO:0000256" key="2">
    <source>
        <dbReference type="ARBA" id="ARBA00022723"/>
    </source>
</evidence>
<evidence type="ECO:0000313" key="10">
    <source>
        <dbReference type="Proteomes" id="UP000504635"/>
    </source>
</evidence>
<gene>
    <name evidence="11 12" type="primary">LOC115886224</name>
</gene>
<dbReference type="InterPro" id="IPR013087">
    <property type="entry name" value="Znf_C2H2_type"/>
</dbReference>
<evidence type="ECO:0000256" key="8">
    <source>
        <dbReference type="PROSITE-ProRule" id="PRU00042"/>
    </source>
</evidence>
<sequence>MDFSSVKSELVEEYQHAINGQQIEFIDNERNNESQNYQCEDCLEEFQAIELYEMHKNIHRPVEKCPTCNRSYKLINRFQEHIESHLNNYLKCTFCPKILFMKKVYTKHISWHKKFEKHYECSFCNKAFSLQKQLTIHERVHTNERPFVCNICNKTFKQNGSLHSHMNTHMEEKKYICHICQGRFATSSSVNRHVKRVHENGVSFSCRLCELEFYNKFSYYEHRKEQHPNLNNYFRTCPVCSEQFNTKRSYLKHKKMHESRGEIHVVRAVRISRNKKKSDKNFRKCVLCGILVDYKSYYFHLNKHLHMTDDEVKNCERISLFPCKECEYVFPSREKAIRHMEIHLEKSFVCEKKDCDIKTAMTYMSYTVHNSKFHEKFICQLCKVIFVGYAKYKKHRVSSCKTKKKKEVFVCKWCKLNFTSSQRLLTHYCHYKKCYSAYQCSACCKSFSLLISLKKHILLSHKSKKVSNHVERGKFKCKHCGDLFDSSNQLIRHERRCLSYMQCEKCNKNFALLKSYILHVENEMCSVDPNKLFCTPCNRKLGTVEAFKKHMKNVHAESGLQCRYCNQTFKNNESLRQHMIRKHPNNEKYFCKFCKLGFVKFQQLLFHRKSHLSKKNARVEQIAKVQDTS</sequence>
<dbReference type="SMART" id="SM00355">
    <property type="entry name" value="ZnF_C2H2"/>
    <property type="match status" value="19"/>
</dbReference>
<keyword evidence="6" id="KW-0238">DNA-binding</keyword>
<feature type="domain" description="C2H2-type" evidence="9">
    <location>
        <begin position="589"/>
        <end position="616"/>
    </location>
</feature>
<dbReference type="PANTHER" id="PTHR24379:SF121">
    <property type="entry name" value="C2H2-TYPE DOMAIN-CONTAINING PROTEIN"/>
    <property type="match status" value="1"/>
</dbReference>
<dbReference type="GeneID" id="115886224"/>
<feature type="domain" description="C2H2-type" evidence="9">
    <location>
        <begin position="475"/>
        <end position="495"/>
    </location>
</feature>
<feature type="domain" description="C2H2-type" evidence="9">
    <location>
        <begin position="147"/>
        <end position="174"/>
    </location>
</feature>
<keyword evidence="2" id="KW-0479">Metal-binding</keyword>
<dbReference type="SUPFAM" id="SSF57667">
    <property type="entry name" value="beta-beta-alpha zinc fingers"/>
    <property type="match status" value="5"/>
</dbReference>
<keyword evidence="3" id="KW-0677">Repeat</keyword>
<dbReference type="FunFam" id="3.30.160.60:FF:000624">
    <property type="entry name" value="zinc finger protein 697"/>
    <property type="match status" value="1"/>
</dbReference>
<dbReference type="GO" id="GO:0000981">
    <property type="term" value="F:DNA-binding transcription factor activity, RNA polymerase II-specific"/>
    <property type="evidence" value="ECO:0007669"/>
    <property type="project" value="TreeGrafter"/>
</dbReference>
<dbReference type="PROSITE" id="PS50157">
    <property type="entry name" value="ZINC_FINGER_C2H2_2"/>
    <property type="match status" value="9"/>
</dbReference>
<feature type="domain" description="C2H2-type" evidence="9">
    <location>
        <begin position="438"/>
        <end position="466"/>
    </location>
</feature>
<comment type="subcellular location">
    <subcellularLocation>
        <location evidence="1">Nucleus</location>
    </subcellularLocation>
</comment>
<dbReference type="RefSeq" id="XP_030761173.1">
    <property type="nucleotide sequence ID" value="XM_030905313.1"/>
</dbReference>
<dbReference type="Proteomes" id="UP000504635">
    <property type="component" value="Unplaced"/>
</dbReference>
<accession>A0A6J2YBC1</accession>
<evidence type="ECO:0000256" key="6">
    <source>
        <dbReference type="ARBA" id="ARBA00023125"/>
    </source>
</evidence>
<proteinExistence type="predicted"/>
<dbReference type="RefSeq" id="XP_030761172.1">
    <property type="nucleotide sequence ID" value="XM_030905312.1"/>
</dbReference>
<feature type="domain" description="C2H2-type" evidence="9">
    <location>
        <begin position="175"/>
        <end position="203"/>
    </location>
</feature>
<keyword evidence="7" id="KW-0539">Nucleus</keyword>
<dbReference type="GO" id="GO:0000977">
    <property type="term" value="F:RNA polymerase II transcription regulatory region sequence-specific DNA binding"/>
    <property type="evidence" value="ECO:0007669"/>
    <property type="project" value="TreeGrafter"/>
</dbReference>
<evidence type="ECO:0000259" key="9">
    <source>
        <dbReference type="PROSITE" id="PS50157"/>
    </source>
</evidence>
<evidence type="ECO:0000313" key="12">
    <source>
        <dbReference type="RefSeq" id="XP_030761173.1"/>
    </source>
</evidence>
<dbReference type="KEGG" id="soy:115886224"/>
<dbReference type="InterPro" id="IPR036236">
    <property type="entry name" value="Znf_C2H2_sf"/>
</dbReference>
<dbReference type="GO" id="GO:0005634">
    <property type="term" value="C:nucleus"/>
    <property type="evidence" value="ECO:0007669"/>
    <property type="project" value="UniProtKB-SubCell"/>
</dbReference>
<feature type="domain" description="C2H2-type" evidence="9">
    <location>
        <begin position="235"/>
        <end position="262"/>
    </location>
</feature>
<feature type="domain" description="C2H2-type" evidence="9">
    <location>
        <begin position="560"/>
        <end position="588"/>
    </location>
</feature>
<organism evidence="10 12">
    <name type="scientific">Sitophilus oryzae</name>
    <name type="common">Rice weevil</name>
    <name type="synonym">Curculio oryzae</name>
    <dbReference type="NCBI Taxonomy" id="7048"/>
    <lineage>
        <taxon>Eukaryota</taxon>
        <taxon>Metazoa</taxon>
        <taxon>Ecdysozoa</taxon>
        <taxon>Arthropoda</taxon>
        <taxon>Hexapoda</taxon>
        <taxon>Insecta</taxon>
        <taxon>Pterygota</taxon>
        <taxon>Neoptera</taxon>
        <taxon>Endopterygota</taxon>
        <taxon>Coleoptera</taxon>
        <taxon>Polyphaga</taxon>
        <taxon>Cucujiformia</taxon>
        <taxon>Curculionidae</taxon>
        <taxon>Dryophthorinae</taxon>
        <taxon>Sitophilus</taxon>
    </lineage>
</organism>
<dbReference type="Pfam" id="PF00096">
    <property type="entry name" value="zf-C2H2"/>
    <property type="match status" value="3"/>
</dbReference>
<evidence type="ECO:0000313" key="11">
    <source>
        <dbReference type="RefSeq" id="XP_030761172.1"/>
    </source>
</evidence>
<protein>
    <submittedName>
        <fullName evidence="11 12">Zinc finger protein 883-like</fullName>
    </submittedName>
</protein>
<dbReference type="Pfam" id="PF13894">
    <property type="entry name" value="zf-C2H2_4"/>
    <property type="match status" value="2"/>
</dbReference>
<keyword evidence="4 8" id="KW-0863">Zinc-finger</keyword>
<dbReference type="PANTHER" id="PTHR24379">
    <property type="entry name" value="KRAB AND ZINC FINGER DOMAIN-CONTAINING"/>
    <property type="match status" value="1"/>
</dbReference>
<feature type="domain" description="C2H2-type" evidence="9">
    <location>
        <begin position="119"/>
        <end position="146"/>
    </location>
</feature>
<evidence type="ECO:0000256" key="5">
    <source>
        <dbReference type="ARBA" id="ARBA00022833"/>
    </source>
</evidence>
<dbReference type="GO" id="GO:0008270">
    <property type="term" value="F:zinc ion binding"/>
    <property type="evidence" value="ECO:0007669"/>
    <property type="project" value="UniProtKB-KW"/>
</dbReference>
<reference evidence="11 12" key="1">
    <citation type="submission" date="2025-04" db="UniProtKB">
        <authorList>
            <consortium name="RefSeq"/>
        </authorList>
    </citation>
    <scope>IDENTIFICATION</scope>
    <source>
        <tissue evidence="11 12">Gonads</tissue>
    </source>
</reference>
<evidence type="ECO:0000256" key="1">
    <source>
        <dbReference type="ARBA" id="ARBA00004123"/>
    </source>
</evidence>
<dbReference type="AlphaFoldDB" id="A0A6J2YBC1"/>
<dbReference type="OrthoDB" id="6757281at2759"/>
<keyword evidence="10" id="KW-1185">Reference proteome</keyword>
<dbReference type="Gene3D" id="3.30.160.60">
    <property type="entry name" value="Classic Zinc Finger"/>
    <property type="match status" value="6"/>
</dbReference>